<accession>A0AAV5UP08</accession>
<feature type="compositionally biased region" description="Polar residues" evidence="1">
    <location>
        <begin position="75"/>
        <end position="87"/>
    </location>
</feature>
<comment type="caution">
    <text evidence="2">The sequence shown here is derived from an EMBL/GenBank/DDBJ whole genome shotgun (WGS) entry which is preliminary data.</text>
</comment>
<dbReference type="AlphaFoldDB" id="A0AAV5UP08"/>
<protein>
    <submittedName>
        <fullName evidence="2">Uncharacterized protein</fullName>
    </submittedName>
</protein>
<feature type="non-terminal residue" evidence="2">
    <location>
        <position position="87"/>
    </location>
</feature>
<sequence>VSVMITSDLNTDKDHAVNIVVDGDSPIEWSGVNAAPSQNLTVKDLTITWFRNDADLDEYFLIRVVPEPGNEEPKLTNTTFHPKSTTT</sequence>
<evidence type="ECO:0000256" key="1">
    <source>
        <dbReference type="SAM" id="MobiDB-lite"/>
    </source>
</evidence>
<name>A0AAV5UP08_9BILA</name>
<proteinExistence type="predicted"/>
<evidence type="ECO:0000313" key="3">
    <source>
        <dbReference type="Proteomes" id="UP001432027"/>
    </source>
</evidence>
<dbReference type="EMBL" id="BTSX01000006">
    <property type="protein sequence ID" value="GMT07945.1"/>
    <property type="molecule type" value="Genomic_DNA"/>
</dbReference>
<feature type="region of interest" description="Disordered" evidence="1">
    <location>
        <begin position="68"/>
        <end position="87"/>
    </location>
</feature>
<reference evidence="2" key="1">
    <citation type="submission" date="2023-10" db="EMBL/GenBank/DDBJ databases">
        <title>Genome assembly of Pristionchus species.</title>
        <authorList>
            <person name="Yoshida K."/>
            <person name="Sommer R.J."/>
        </authorList>
    </citation>
    <scope>NUCLEOTIDE SEQUENCE</scope>
    <source>
        <strain evidence="2">RS0144</strain>
    </source>
</reference>
<dbReference type="Proteomes" id="UP001432027">
    <property type="component" value="Unassembled WGS sequence"/>
</dbReference>
<evidence type="ECO:0000313" key="2">
    <source>
        <dbReference type="EMBL" id="GMT07945.1"/>
    </source>
</evidence>
<feature type="non-terminal residue" evidence="2">
    <location>
        <position position="1"/>
    </location>
</feature>
<gene>
    <name evidence="2" type="ORF">PENTCL1PPCAC_30119</name>
</gene>
<organism evidence="2 3">
    <name type="scientific">Pristionchus entomophagus</name>
    <dbReference type="NCBI Taxonomy" id="358040"/>
    <lineage>
        <taxon>Eukaryota</taxon>
        <taxon>Metazoa</taxon>
        <taxon>Ecdysozoa</taxon>
        <taxon>Nematoda</taxon>
        <taxon>Chromadorea</taxon>
        <taxon>Rhabditida</taxon>
        <taxon>Rhabditina</taxon>
        <taxon>Diplogasteromorpha</taxon>
        <taxon>Diplogasteroidea</taxon>
        <taxon>Neodiplogasteridae</taxon>
        <taxon>Pristionchus</taxon>
    </lineage>
</organism>
<keyword evidence="3" id="KW-1185">Reference proteome</keyword>